<evidence type="ECO:0000256" key="13">
    <source>
        <dbReference type="ARBA" id="ARBA00031116"/>
    </source>
</evidence>
<dbReference type="RefSeq" id="XP_060453751.1">
    <property type="nucleotide sequence ID" value="XM_060596794.1"/>
</dbReference>
<protein>
    <recommendedName>
        <fullName evidence="3">Store-operated calcium entry-associated regulatory factor</fullName>
    </recommendedName>
    <alternativeName>
        <fullName evidence="13">Transmembrane protein 66</fullName>
    </alternativeName>
</protein>
<keyword evidence="5" id="KW-0109">Calcium transport</keyword>
<evidence type="ECO:0000313" key="16">
    <source>
        <dbReference type="Proteomes" id="UP001233271"/>
    </source>
</evidence>
<evidence type="ECO:0000256" key="2">
    <source>
        <dbReference type="ARBA" id="ARBA00006833"/>
    </source>
</evidence>
<reference evidence="15" key="1">
    <citation type="journal article" date="2023" name="BMC Genomics">
        <title>Chromosome-level genome assemblies of Cutaneotrichosporon spp. (Trichosporonales, Basidiomycota) reveal imbalanced evolution between nucleotide sequences and chromosome synteny.</title>
        <authorList>
            <person name="Kobayashi Y."/>
            <person name="Kayamori A."/>
            <person name="Aoki K."/>
            <person name="Shiwa Y."/>
            <person name="Matsutani M."/>
            <person name="Fujita N."/>
            <person name="Sugita T."/>
            <person name="Iwasaki W."/>
            <person name="Tanaka N."/>
            <person name="Takashima M."/>
        </authorList>
    </citation>
    <scope>NUCLEOTIDE SEQUENCE</scope>
    <source>
        <strain evidence="15">HIS019</strain>
    </source>
</reference>
<keyword evidence="11" id="KW-0406">Ion transport</keyword>
<keyword evidence="7" id="KW-0732">Signal</keyword>
<organism evidence="15 16">
    <name type="scientific">Cutaneotrichosporon cavernicola</name>
    <dbReference type="NCBI Taxonomy" id="279322"/>
    <lineage>
        <taxon>Eukaryota</taxon>
        <taxon>Fungi</taxon>
        <taxon>Dikarya</taxon>
        <taxon>Basidiomycota</taxon>
        <taxon>Agaricomycotina</taxon>
        <taxon>Tremellomycetes</taxon>
        <taxon>Trichosporonales</taxon>
        <taxon>Trichosporonaceae</taxon>
        <taxon>Cutaneotrichosporon</taxon>
    </lineage>
</organism>
<feature type="compositionally biased region" description="Polar residues" evidence="14">
    <location>
        <begin position="142"/>
        <end position="153"/>
    </location>
</feature>
<comment type="similarity">
    <text evidence="2">Belongs to the SARAF family.</text>
</comment>
<keyword evidence="9" id="KW-0106">Calcium</keyword>
<feature type="region of interest" description="Disordered" evidence="14">
    <location>
        <begin position="142"/>
        <end position="201"/>
    </location>
</feature>
<dbReference type="PANTHER" id="PTHR15929">
    <property type="entry name" value="STORE-OPERATED CALCIUM ENTRY-ASSOCIATED REGULATORY FACTOR"/>
    <property type="match status" value="1"/>
</dbReference>
<keyword evidence="8" id="KW-0256">Endoplasmic reticulum</keyword>
<name>A0AA48I7G9_9TREE</name>
<dbReference type="GO" id="GO:0006816">
    <property type="term" value="P:calcium ion transport"/>
    <property type="evidence" value="ECO:0007669"/>
    <property type="project" value="UniProtKB-KW"/>
</dbReference>
<keyword evidence="10" id="KW-1133">Transmembrane helix</keyword>
<evidence type="ECO:0000313" key="15">
    <source>
        <dbReference type="EMBL" id="BEI88485.1"/>
    </source>
</evidence>
<evidence type="ECO:0000256" key="9">
    <source>
        <dbReference type="ARBA" id="ARBA00022837"/>
    </source>
</evidence>
<dbReference type="Pfam" id="PF06682">
    <property type="entry name" value="SARAF"/>
    <property type="match status" value="1"/>
</dbReference>
<evidence type="ECO:0000256" key="14">
    <source>
        <dbReference type="SAM" id="MobiDB-lite"/>
    </source>
</evidence>
<evidence type="ECO:0000256" key="10">
    <source>
        <dbReference type="ARBA" id="ARBA00022989"/>
    </source>
</evidence>
<keyword evidence="4" id="KW-0813">Transport</keyword>
<evidence type="ECO:0000256" key="3">
    <source>
        <dbReference type="ARBA" id="ARBA00016584"/>
    </source>
</evidence>
<evidence type="ECO:0000256" key="7">
    <source>
        <dbReference type="ARBA" id="ARBA00022729"/>
    </source>
</evidence>
<dbReference type="GO" id="GO:2001256">
    <property type="term" value="P:regulation of store-operated calcium entry"/>
    <property type="evidence" value="ECO:0007669"/>
    <property type="project" value="InterPro"/>
</dbReference>
<evidence type="ECO:0000256" key="6">
    <source>
        <dbReference type="ARBA" id="ARBA00022692"/>
    </source>
</evidence>
<dbReference type="EMBL" id="AP028212">
    <property type="protein sequence ID" value="BEI88485.1"/>
    <property type="molecule type" value="Genomic_DNA"/>
</dbReference>
<gene>
    <name evidence="15" type="ORF">CcaverHIS019_0112030</name>
</gene>
<sequence length="201" mass="20987">MPKHTKVPLSQVRTLTLRQGAKTTARRTSAVPQLSCKGKYCTYAPRVVQCRQEGHDGLSPQWACQADLPSSLAFGPLEVVCEGWARAGDSNVLAGSCALEYELVPSANTHDVPAAGSSSGPGFWTGMAAGAAATAAYNRATRPNPQVNAQAGPSQPGRRGWFGGAAQDDFDISSVPRGPREDEPGGGEMRSASGFGGTRTR</sequence>
<evidence type="ECO:0000256" key="1">
    <source>
        <dbReference type="ARBA" id="ARBA00004115"/>
    </source>
</evidence>
<dbReference type="KEGG" id="ccac:CcaHIS019_0112030"/>
<proteinExistence type="inferred from homology"/>
<evidence type="ECO:0000256" key="8">
    <source>
        <dbReference type="ARBA" id="ARBA00022824"/>
    </source>
</evidence>
<dbReference type="GeneID" id="85492356"/>
<keyword evidence="12" id="KW-0472">Membrane</keyword>
<accession>A0AA48I7G9</accession>
<evidence type="ECO:0000256" key="4">
    <source>
        <dbReference type="ARBA" id="ARBA00022448"/>
    </source>
</evidence>
<evidence type="ECO:0000256" key="5">
    <source>
        <dbReference type="ARBA" id="ARBA00022568"/>
    </source>
</evidence>
<evidence type="ECO:0000256" key="12">
    <source>
        <dbReference type="ARBA" id="ARBA00023136"/>
    </source>
</evidence>
<dbReference type="GO" id="GO:0005789">
    <property type="term" value="C:endoplasmic reticulum membrane"/>
    <property type="evidence" value="ECO:0007669"/>
    <property type="project" value="UniProtKB-SubCell"/>
</dbReference>
<keyword evidence="6" id="KW-0812">Transmembrane</keyword>
<dbReference type="PANTHER" id="PTHR15929:SF0">
    <property type="entry name" value="STORE-OPERATED CALCIUM ENTRY-ASSOCIATED REGULATORY FACTOR"/>
    <property type="match status" value="1"/>
</dbReference>
<evidence type="ECO:0000256" key="11">
    <source>
        <dbReference type="ARBA" id="ARBA00023065"/>
    </source>
</evidence>
<comment type="subcellular location">
    <subcellularLocation>
        <location evidence="1">Endoplasmic reticulum membrane</location>
        <topology evidence="1">Single-pass type I membrane protein</topology>
    </subcellularLocation>
</comment>
<dbReference type="InterPro" id="IPR009567">
    <property type="entry name" value="SARAF"/>
</dbReference>
<dbReference type="AlphaFoldDB" id="A0AA48I7G9"/>
<dbReference type="Proteomes" id="UP001233271">
    <property type="component" value="Chromosome 1"/>
</dbReference>
<keyword evidence="16" id="KW-1185">Reference proteome</keyword>